<feature type="compositionally biased region" description="Low complexity" evidence="1">
    <location>
        <begin position="458"/>
        <end position="474"/>
    </location>
</feature>
<evidence type="ECO:0000313" key="3">
    <source>
        <dbReference type="Proteomes" id="UP001158576"/>
    </source>
</evidence>
<feature type="compositionally biased region" description="Basic residues" evidence="1">
    <location>
        <begin position="1034"/>
        <end position="1048"/>
    </location>
</feature>
<sequence length="1048" mass="120732">MPNPDKRYGVAVRLSDDTARNKPAKKGFFSHFATLPRKKKNQDVMKNVHRPVTPSQAKHRNASNGTWSRNFDAQKSRSQSLPRNIRSEDLERNDSDMSYDLLERTIFQRARQTSQEVDRQTRQGRQAERRSGNSTPRFSRPRSVGATLNRSGHLSGSDGNRYHSNISSSGPDTDRRTDTESYDRRKMNRSQPGGARRNVEYVSVTNVSRDGTIGNTSMLRMDDSKTGETRIDEMSSGKEIKRQLIRAMKELKDLGSVARVIDEIDDEEWLLMFVQELEVQVKQIIQIERKIKQLIHQAREGRTDSYNELIKGMTVQLKSKKQTLLDCLNDILSYFHDRLRSKDTRTFKSKHVHGMLKAMSDAEGENSDYGTFGRINRRLKKLALNRPEVLQGNQSKWQFELQRVSRTVDEYLRMAMPPTMSGSELNDSMSSMGTLPRGGGTLNRAGQSANGGHVRQHSGFSSDDFSRNNSSFSSQTLDRRRGRPQRGGWDPNRSRSLERGKKGEMDSNLRNADSGLDLDDSGSGGDTLPGRGGGGHTTRGRPRERASIKLYVTTSSDDDGGYRANQRLREQPTELQRKTEETKQMKKHLEKLQREIQETRSSKSDKERQLNQERARIQKMQRAMANGLSEKADLEAELMRLREQLRSGESGRSRNVATLQTRISEMSQRIHDDKREIDFANEKIAQITAELNGNRRTSERLERAKHELEEQLNQLTIQLMAERKELRSLQMENHRLENELSEASQRLETETERSKRTENDLQKEMSKLIDSLKDEQNKNRTLKKKGGSAGREVSSLKAQVEGQKVRLDELQSENTELQSQKRKLQELLNGEKQFTSSTLDCIKKELEYTTQELQISRDNVQNQKQEFEKEIQRLLFDNREIKDQSRKTQRELSKEINSLTDELKDERDRIHELQKENRKLRQENIELQTKLTKLETTRGRIRPENVVDNGTQVEDNSFTRKRAFDFYIDEVQRDAHKLLERGRNMEREVSAKAMEAERRIVSQSSSAISPMSPPTSRRAQPPVSDEPPSATSNTKRKFSFKKLSMTKK</sequence>
<evidence type="ECO:0000313" key="2">
    <source>
        <dbReference type="EMBL" id="CAG5108280.1"/>
    </source>
</evidence>
<dbReference type="Gene3D" id="1.10.287.1490">
    <property type="match status" value="1"/>
</dbReference>
<feature type="compositionally biased region" description="Polar residues" evidence="1">
    <location>
        <begin position="62"/>
        <end position="82"/>
    </location>
</feature>
<organism evidence="2 3">
    <name type="scientific">Oikopleura dioica</name>
    <name type="common">Tunicate</name>
    <dbReference type="NCBI Taxonomy" id="34765"/>
    <lineage>
        <taxon>Eukaryota</taxon>
        <taxon>Metazoa</taxon>
        <taxon>Chordata</taxon>
        <taxon>Tunicata</taxon>
        <taxon>Appendicularia</taxon>
        <taxon>Copelata</taxon>
        <taxon>Oikopleuridae</taxon>
        <taxon>Oikopleura</taxon>
    </lineage>
</organism>
<feature type="compositionally biased region" description="Basic and acidic residues" evidence="1">
    <location>
        <begin position="172"/>
        <end position="185"/>
    </location>
</feature>
<gene>
    <name evidence="2" type="ORF">OKIOD_LOCUS12486</name>
</gene>
<feature type="region of interest" description="Disordered" evidence="1">
    <location>
        <begin position="990"/>
        <end position="1048"/>
    </location>
</feature>
<feature type="compositionally biased region" description="Gly residues" evidence="1">
    <location>
        <begin position="522"/>
        <end position="537"/>
    </location>
</feature>
<feature type="compositionally biased region" description="Basic and acidic residues" evidence="1">
    <location>
        <begin position="116"/>
        <end position="131"/>
    </location>
</feature>
<accession>A0ABN7SUS9</accession>
<dbReference type="PANTHER" id="PTHR47357:SF1">
    <property type="entry name" value="SPINDLE POLE BODY COMPONENT 110"/>
    <property type="match status" value="1"/>
</dbReference>
<feature type="region of interest" description="Disordered" evidence="1">
    <location>
        <begin position="110"/>
        <end position="199"/>
    </location>
</feature>
<feature type="region of interest" description="Disordered" evidence="1">
    <location>
        <begin position="737"/>
        <end position="797"/>
    </location>
</feature>
<feature type="compositionally biased region" description="Basic and acidic residues" evidence="1">
    <location>
        <begin position="990"/>
        <end position="1000"/>
    </location>
</feature>
<feature type="compositionally biased region" description="Basic and acidic residues" evidence="1">
    <location>
        <begin position="745"/>
        <end position="778"/>
    </location>
</feature>
<protein>
    <submittedName>
        <fullName evidence="2">Oidioi.mRNA.OKI2018_I69.chr1.g3721.t1.cds</fullName>
    </submittedName>
</protein>
<feature type="compositionally biased region" description="Basic and acidic residues" evidence="1">
    <location>
        <begin position="567"/>
        <end position="584"/>
    </location>
</feature>
<name>A0ABN7SUS9_OIKDI</name>
<feature type="compositionally biased region" description="Low complexity" evidence="1">
    <location>
        <begin position="1002"/>
        <end position="1016"/>
    </location>
</feature>
<proteinExistence type="predicted"/>
<dbReference type="Proteomes" id="UP001158576">
    <property type="component" value="Chromosome 1"/>
</dbReference>
<feature type="region of interest" description="Disordered" evidence="1">
    <location>
        <begin position="418"/>
        <end position="589"/>
    </location>
</feature>
<feature type="region of interest" description="Disordered" evidence="1">
    <location>
        <begin position="212"/>
        <end position="235"/>
    </location>
</feature>
<feature type="compositionally biased region" description="Polar residues" evidence="1">
    <location>
        <begin position="420"/>
        <end position="433"/>
    </location>
</feature>
<reference evidence="2 3" key="1">
    <citation type="submission" date="2021-04" db="EMBL/GenBank/DDBJ databases">
        <authorList>
            <person name="Bliznina A."/>
        </authorList>
    </citation>
    <scope>NUCLEOTIDE SEQUENCE [LARGE SCALE GENOMIC DNA]</scope>
</reference>
<feature type="compositionally biased region" description="Basic and acidic residues" evidence="1">
    <location>
        <begin position="492"/>
        <end position="507"/>
    </location>
</feature>
<dbReference type="EMBL" id="OU015566">
    <property type="protein sequence ID" value="CAG5108280.1"/>
    <property type="molecule type" value="Genomic_DNA"/>
</dbReference>
<evidence type="ECO:0000256" key="1">
    <source>
        <dbReference type="SAM" id="MobiDB-lite"/>
    </source>
</evidence>
<feature type="compositionally biased region" description="Polar residues" evidence="1">
    <location>
        <begin position="146"/>
        <end position="171"/>
    </location>
</feature>
<feature type="region of interest" description="Disordered" evidence="1">
    <location>
        <begin position="49"/>
        <end position="92"/>
    </location>
</feature>
<feature type="compositionally biased region" description="Basic and acidic residues" evidence="1">
    <location>
        <begin position="220"/>
        <end position="235"/>
    </location>
</feature>
<dbReference type="PANTHER" id="PTHR47357">
    <property type="entry name" value="COP1-INTERACTIVE PROTEIN 1"/>
    <property type="match status" value="1"/>
</dbReference>
<keyword evidence="3" id="KW-1185">Reference proteome</keyword>